<dbReference type="InterPro" id="IPR002872">
    <property type="entry name" value="Proline_DH_dom"/>
</dbReference>
<sequence length="582" mass="64641">MREGAASYLSKYPVDAFLSSKTRLSVNRSPEAEPKLGGNMNIRRALSSSQNATPDLSSWSSSVVVIMQCYASMMRRPHRHQPLFQVAKSLAIFKLCASPVFVRYGPVLLDAAEKVPGLKQAARFVVRKTFFEHFCGGENTQQVHATMTEYRERGIGVILNYAVEADVSTVTPTLQETVEEARRVCAGMKESADIACQHPHNFIAMKVTPLIPPSVLLRWTNSLRAVYAAFEQDAREIKGVKCLQKDAFMNPDGAFMKRFNKLAQNKKTAELLWSQMDYNNTGAVDLIDVSNVFTISNRDARGVLVTNAEKNEALALATESDFQVIDAVFPFVEEIVAHSKSKHVKVIVDAEWTYVQPAIDDMALNLGKKFNGKRMAANEGINGGRPVIFNTYQMYLKDALGRVHRELERAERGGYNVGIKIVRGAYIVSETERAASMGYENPICPTLEATHTSFNSAISLCIQKIHDNTPAPSIETPLPVQFFSASHNFESVIHAWTLMKQYGIDFQSDCVGFGQLRGMQDGTTYGIAAHGLKGYKCVPYGPVEVTIPYLVRRAQENSAVLGGVKVDKENLWNEIKTRFGML</sequence>
<dbReference type="GO" id="GO:0004657">
    <property type="term" value="F:proline dehydrogenase activity"/>
    <property type="evidence" value="ECO:0007669"/>
    <property type="project" value="UniProtKB-EC"/>
</dbReference>
<keyword evidence="5" id="KW-0274">FAD</keyword>
<feature type="domain" description="Proline dehydrogenase" evidence="6">
    <location>
        <begin position="145"/>
        <end position="563"/>
    </location>
</feature>
<comment type="catalytic activity">
    <reaction evidence="5">
        <text>L-proline + a quinone = (S)-1-pyrroline-5-carboxylate + a quinol + H(+)</text>
        <dbReference type="Rhea" id="RHEA:23784"/>
        <dbReference type="ChEBI" id="CHEBI:15378"/>
        <dbReference type="ChEBI" id="CHEBI:17388"/>
        <dbReference type="ChEBI" id="CHEBI:24646"/>
        <dbReference type="ChEBI" id="CHEBI:60039"/>
        <dbReference type="ChEBI" id="CHEBI:132124"/>
        <dbReference type="EC" id="1.5.5.2"/>
    </reaction>
</comment>
<reference evidence="7 8" key="1">
    <citation type="journal article" date="2019" name="Sci. Rep.">
        <title>Comparative genomics of chytrid fungi reveal insights into the obligate biotrophic and pathogenic lifestyle of Synchytrium endobioticum.</title>
        <authorList>
            <person name="van de Vossenberg B.T.L.H."/>
            <person name="Warris S."/>
            <person name="Nguyen H.D.T."/>
            <person name="van Gent-Pelzer M.P.E."/>
            <person name="Joly D.L."/>
            <person name="van de Geest H.C."/>
            <person name="Bonants P.J.M."/>
            <person name="Smith D.S."/>
            <person name="Levesque C.A."/>
            <person name="van der Lee T.A.J."/>
        </authorList>
    </citation>
    <scope>NUCLEOTIDE SEQUENCE [LARGE SCALE GENOMIC DNA]</scope>
    <source>
        <strain evidence="7 8">CBS 675.73</strain>
    </source>
</reference>
<dbReference type="SUPFAM" id="SSF51730">
    <property type="entry name" value="FAD-linked oxidoreductase"/>
    <property type="match status" value="1"/>
</dbReference>
<protein>
    <recommendedName>
        <fullName evidence="2 5">Proline dehydrogenase</fullName>
        <ecNumber evidence="2 5">1.5.5.2</ecNumber>
    </recommendedName>
</protein>
<comment type="function">
    <text evidence="5">Converts proline to delta-1-pyrroline-5-carboxylate.</text>
</comment>
<evidence type="ECO:0000313" key="7">
    <source>
        <dbReference type="EMBL" id="TPX71568.1"/>
    </source>
</evidence>
<dbReference type="PANTHER" id="PTHR13914:SF0">
    <property type="entry name" value="PROLINE DEHYDROGENASE 1, MITOCHONDRIAL"/>
    <property type="match status" value="1"/>
</dbReference>
<dbReference type="AlphaFoldDB" id="A0A507F8A3"/>
<dbReference type="GO" id="GO:0005739">
    <property type="term" value="C:mitochondrion"/>
    <property type="evidence" value="ECO:0007669"/>
    <property type="project" value="TreeGrafter"/>
</dbReference>
<dbReference type="Proteomes" id="UP000320333">
    <property type="component" value="Unassembled WGS sequence"/>
</dbReference>
<dbReference type="PROSITE" id="PS00018">
    <property type="entry name" value="EF_HAND_1"/>
    <property type="match status" value="1"/>
</dbReference>
<dbReference type="Pfam" id="PF01619">
    <property type="entry name" value="Pro_dh"/>
    <property type="match status" value="1"/>
</dbReference>
<evidence type="ECO:0000256" key="4">
    <source>
        <dbReference type="ARBA" id="ARBA00023062"/>
    </source>
</evidence>
<keyword evidence="8" id="KW-1185">Reference proteome</keyword>
<comment type="cofactor">
    <cofactor evidence="5">
        <name>FAD</name>
        <dbReference type="ChEBI" id="CHEBI:57692"/>
    </cofactor>
</comment>
<dbReference type="EC" id="1.5.5.2" evidence="2 5"/>
<evidence type="ECO:0000256" key="2">
    <source>
        <dbReference type="ARBA" id="ARBA00012695"/>
    </source>
</evidence>
<comment type="caution">
    <text evidence="7">The sequence shown here is derived from an EMBL/GenBank/DDBJ whole genome shotgun (WGS) entry which is preliminary data.</text>
</comment>
<dbReference type="Gene3D" id="3.20.20.220">
    <property type="match status" value="2"/>
</dbReference>
<dbReference type="GO" id="GO:0010133">
    <property type="term" value="P:L-proline catabolic process to L-glutamate"/>
    <property type="evidence" value="ECO:0007669"/>
    <property type="project" value="TreeGrafter"/>
</dbReference>
<keyword evidence="5" id="KW-0285">Flavoprotein</keyword>
<dbReference type="STRING" id="246404.A0A507F8A3"/>
<dbReference type="EMBL" id="QEAP01000250">
    <property type="protein sequence ID" value="TPX71568.1"/>
    <property type="molecule type" value="Genomic_DNA"/>
</dbReference>
<gene>
    <name evidence="7" type="ORF">CcCBS67573_g06167</name>
</gene>
<evidence type="ECO:0000313" key="8">
    <source>
        <dbReference type="Proteomes" id="UP000320333"/>
    </source>
</evidence>
<dbReference type="OrthoDB" id="5464at2759"/>
<comment type="similarity">
    <text evidence="1 5">Belongs to the proline oxidase family.</text>
</comment>
<dbReference type="GO" id="GO:0071949">
    <property type="term" value="F:FAD binding"/>
    <property type="evidence" value="ECO:0007669"/>
    <property type="project" value="TreeGrafter"/>
</dbReference>
<keyword evidence="4 5" id="KW-0642">Proline metabolism</keyword>
<dbReference type="InterPro" id="IPR018247">
    <property type="entry name" value="EF_Hand_1_Ca_BS"/>
</dbReference>
<evidence type="ECO:0000256" key="5">
    <source>
        <dbReference type="RuleBase" id="RU364054"/>
    </source>
</evidence>
<dbReference type="PANTHER" id="PTHR13914">
    <property type="entry name" value="PROLINE OXIDASE"/>
    <property type="match status" value="1"/>
</dbReference>
<proteinExistence type="inferred from homology"/>
<evidence type="ECO:0000256" key="3">
    <source>
        <dbReference type="ARBA" id="ARBA00023002"/>
    </source>
</evidence>
<dbReference type="InterPro" id="IPR015659">
    <property type="entry name" value="Proline_oxidase"/>
</dbReference>
<dbReference type="InterPro" id="IPR029041">
    <property type="entry name" value="FAD-linked_oxidoreductase-like"/>
</dbReference>
<organism evidence="7 8">
    <name type="scientific">Chytriomyces confervae</name>
    <dbReference type="NCBI Taxonomy" id="246404"/>
    <lineage>
        <taxon>Eukaryota</taxon>
        <taxon>Fungi</taxon>
        <taxon>Fungi incertae sedis</taxon>
        <taxon>Chytridiomycota</taxon>
        <taxon>Chytridiomycota incertae sedis</taxon>
        <taxon>Chytridiomycetes</taxon>
        <taxon>Chytridiales</taxon>
        <taxon>Chytriomycetaceae</taxon>
        <taxon>Chytriomyces</taxon>
    </lineage>
</organism>
<accession>A0A507F8A3</accession>
<keyword evidence="3 5" id="KW-0560">Oxidoreductase</keyword>
<evidence type="ECO:0000259" key="6">
    <source>
        <dbReference type="Pfam" id="PF01619"/>
    </source>
</evidence>
<evidence type="ECO:0000256" key="1">
    <source>
        <dbReference type="ARBA" id="ARBA00005869"/>
    </source>
</evidence>
<name>A0A507F8A3_9FUNG</name>